<dbReference type="Gene3D" id="1.10.8.60">
    <property type="match status" value="1"/>
</dbReference>
<dbReference type="GO" id="GO:0005524">
    <property type="term" value="F:ATP binding"/>
    <property type="evidence" value="ECO:0007669"/>
    <property type="project" value="UniProtKB-KW"/>
</dbReference>
<evidence type="ECO:0000256" key="3">
    <source>
        <dbReference type="ARBA" id="ARBA00023015"/>
    </source>
</evidence>
<dbReference type="AlphaFoldDB" id="A0A1V1P1H5"/>
<dbReference type="GO" id="GO:0043565">
    <property type="term" value="F:sequence-specific DNA binding"/>
    <property type="evidence" value="ECO:0007669"/>
    <property type="project" value="InterPro"/>
</dbReference>
<name>A0A1V1P1H5_9BACT</name>
<dbReference type="InterPro" id="IPR009057">
    <property type="entry name" value="Homeodomain-like_sf"/>
</dbReference>
<sequence>MVKISVPALNNRRDDILPIARHFLSEFNDKFSKKDKRFSAQAEHALESFHWKGNIIELRNCVERGVLIASGNEIQTQDLGIHNKDKKRDMNGVENGLPEISSNGIDCNEILHKIEMHYLKSALKLSNGNETKAAKFLKMSRDKFRYRRAKLGIP</sequence>
<dbReference type="PANTHER" id="PTHR32071">
    <property type="entry name" value="TRANSCRIPTIONAL REGULATORY PROTEIN"/>
    <property type="match status" value="1"/>
</dbReference>
<evidence type="ECO:0000259" key="5">
    <source>
        <dbReference type="PROSITE" id="PS50045"/>
    </source>
</evidence>
<evidence type="ECO:0000256" key="2">
    <source>
        <dbReference type="ARBA" id="ARBA00022840"/>
    </source>
</evidence>
<dbReference type="PANTHER" id="PTHR32071:SF81">
    <property type="entry name" value="PROPIONATE CATABOLISM OPERON REGULATORY PROTEIN"/>
    <property type="match status" value="1"/>
</dbReference>
<gene>
    <name evidence="6" type="ORF">OMM_10302</name>
</gene>
<dbReference type="Pfam" id="PF02954">
    <property type="entry name" value="HTH_8"/>
    <property type="match status" value="1"/>
</dbReference>
<keyword evidence="1" id="KW-0547">Nucleotide-binding</keyword>
<keyword evidence="2" id="KW-0067">ATP-binding</keyword>
<evidence type="ECO:0000256" key="1">
    <source>
        <dbReference type="ARBA" id="ARBA00022741"/>
    </source>
</evidence>
<dbReference type="Pfam" id="PF25601">
    <property type="entry name" value="AAA_lid_14"/>
    <property type="match status" value="1"/>
</dbReference>
<evidence type="ECO:0000313" key="7">
    <source>
        <dbReference type="Proteomes" id="UP000189670"/>
    </source>
</evidence>
<dbReference type="PROSITE" id="PS50045">
    <property type="entry name" value="SIGMA54_INTERACT_4"/>
    <property type="match status" value="1"/>
</dbReference>
<dbReference type="InterPro" id="IPR002197">
    <property type="entry name" value="HTH_Fis"/>
</dbReference>
<dbReference type="Proteomes" id="UP000189670">
    <property type="component" value="Unassembled WGS sequence"/>
</dbReference>
<accession>A0A1V1P1H5</accession>
<comment type="caution">
    <text evidence="6">The sequence shown here is derived from an EMBL/GenBank/DDBJ whole genome shotgun (WGS) entry which is preliminary data.</text>
</comment>
<feature type="domain" description="Sigma-54 factor interaction" evidence="5">
    <location>
        <begin position="1"/>
        <end position="67"/>
    </location>
</feature>
<dbReference type="InterPro" id="IPR058031">
    <property type="entry name" value="AAA_lid_NorR"/>
</dbReference>
<keyword evidence="4" id="KW-0804">Transcription</keyword>
<reference evidence="7" key="1">
    <citation type="submission" date="2012-11" db="EMBL/GenBank/DDBJ databases">
        <authorList>
            <person name="Lucero-Rivera Y.E."/>
            <person name="Tovar-Ramirez D."/>
        </authorList>
    </citation>
    <scope>NUCLEOTIDE SEQUENCE [LARGE SCALE GENOMIC DNA]</scope>
    <source>
        <strain evidence="7">Araruama</strain>
    </source>
</reference>
<dbReference type="Gene3D" id="1.10.10.60">
    <property type="entry name" value="Homeodomain-like"/>
    <property type="match status" value="1"/>
</dbReference>
<organism evidence="6 7">
    <name type="scientific">Candidatus Magnetoglobus multicellularis str. Araruama</name>
    <dbReference type="NCBI Taxonomy" id="890399"/>
    <lineage>
        <taxon>Bacteria</taxon>
        <taxon>Pseudomonadati</taxon>
        <taxon>Thermodesulfobacteriota</taxon>
        <taxon>Desulfobacteria</taxon>
        <taxon>Desulfobacterales</taxon>
        <taxon>Desulfobacteraceae</taxon>
        <taxon>Candidatus Magnetoglobus</taxon>
    </lineage>
</organism>
<protein>
    <submittedName>
        <fullName evidence="6">Sigma-54-dependent transcriptional activator</fullName>
    </submittedName>
</protein>
<dbReference type="SUPFAM" id="SSF46689">
    <property type="entry name" value="Homeodomain-like"/>
    <property type="match status" value="1"/>
</dbReference>
<evidence type="ECO:0000256" key="4">
    <source>
        <dbReference type="ARBA" id="ARBA00023163"/>
    </source>
</evidence>
<dbReference type="EMBL" id="ATBP01000871">
    <property type="protein sequence ID" value="ETR68653.1"/>
    <property type="molecule type" value="Genomic_DNA"/>
</dbReference>
<dbReference type="PRINTS" id="PR01590">
    <property type="entry name" value="HTHFIS"/>
</dbReference>
<evidence type="ECO:0000313" key="6">
    <source>
        <dbReference type="EMBL" id="ETR68653.1"/>
    </source>
</evidence>
<keyword evidence="3" id="KW-0805">Transcription regulation</keyword>
<dbReference type="GO" id="GO:0006355">
    <property type="term" value="P:regulation of DNA-templated transcription"/>
    <property type="evidence" value="ECO:0007669"/>
    <property type="project" value="InterPro"/>
</dbReference>
<dbReference type="InterPro" id="IPR002078">
    <property type="entry name" value="Sigma_54_int"/>
</dbReference>
<proteinExistence type="predicted"/>